<organism evidence="11 13">
    <name type="scientific">Cephus cinctus</name>
    <name type="common">Wheat stem sawfly</name>
    <dbReference type="NCBI Taxonomy" id="211228"/>
    <lineage>
        <taxon>Eukaryota</taxon>
        <taxon>Metazoa</taxon>
        <taxon>Ecdysozoa</taxon>
        <taxon>Arthropoda</taxon>
        <taxon>Hexapoda</taxon>
        <taxon>Insecta</taxon>
        <taxon>Pterygota</taxon>
        <taxon>Neoptera</taxon>
        <taxon>Endopterygota</taxon>
        <taxon>Hymenoptera</taxon>
        <taxon>Cephoidea</taxon>
        <taxon>Cephidae</taxon>
        <taxon>Cephus</taxon>
    </lineage>
</organism>
<dbReference type="GO" id="GO:0015031">
    <property type="term" value="P:protein transport"/>
    <property type="evidence" value="ECO:0007669"/>
    <property type="project" value="UniProtKB-KW"/>
</dbReference>
<dbReference type="Pfam" id="PF12352">
    <property type="entry name" value="V-SNARE_C"/>
    <property type="match status" value="1"/>
</dbReference>
<evidence type="ECO:0000313" key="13">
    <source>
        <dbReference type="RefSeq" id="XP_024939967.1"/>
    </source>
</evidence>
<dbReference type="PANTHER" id="PTHR21230:SF89">
    <property type="entry name" value="VESICLE TRANSPORT THROUGH INTERACTION WITH T-SNARES HOMOLOG 1B"/>
    <property type="match status" value="1"/>
</dbReference>
<dbReference type="GO" id="GO:0042147">
    <property type="term" value="P:retrograde transport, endosome to Golgi"/>
    <property type="evidence" value="ECO:0007669"/>
    <property type="project" value="TreeGrafter"/>
</dbReference>
<dbReference type="PANTHER" id="PTHR21230">
    <property type="entry name" value="VESICLE TRANSPORT V-SNARE PROTEIN VTI1-RELATED"/>
    <property type="match status" value="1"/>
</dbReference>
<evidence type="ECO:0000256" key="3">
    <source>
        <dbReference type="ARBA" id="ARBA00022448"/>
    </source>
</evidence>
<dbReference type="FunFam" id="1.20.5.110:FF:000002">
    <property type="entry name" value="Vesicle transport through interaction with t-SNAREsB"/>
    <property type="match status" value="1"/>
</dbReference>
<dbReference type="GO" id="GO:0031201">
    <property type="term" value="C:SNARE complex"/>
    <property type="evidence" value="ECO:0007669"/>
    <property type="project" value="TreeGrafter"/>
</dbReference>
<name>A0AAJ7W0X9_CEPCN</name>
<keyword evidence="4 10" id="KW-0812">Transmembrane</keyword>
<dbReference type="KEGG" id="ccin:107267009"/>
<keyword evidence="7 9" id="KW-0175">Coiled coil</keyword>
<dbReference type="Gene3D" id="1.20.5.110">
    <property type="match status" value="1"/>
</dbReference>
<dbReference type="GeneID" id="107267009"/>
<dbReference type="GO" id="GO:0005829">
    <property type="term" value="C:cytosol"/>
    <property type="evidence" value="ECO:0007669"/>
    <property type="project" value="GOC"/>
</dbReference>
<evidence type="ECO:0000313" key="12">
    <source>
        <dbReference type="RefSeq" id="XP_015593664.1"/>
    </source>
</evidence>
<dbReference type="GO" id="GO:0005789">
    <property type="term" value="C:endoplasmic reticulum membrane"/>
    <property type="evidence" value="ECO:0007669"/>
    <property type="project" value="TreeGrafter"/>
</dbReference>
<evidence type="ECO:0000313" key="11">
    <source>
        <dbReference type="Proteomes" id="UP000694920"/>
    </source>
</evidence>
<dbReference type="CDD" id="cd15890">
    <property type="entry name" value="SNARE_Vti1b"/>
    <property type="match status" value="1"/>
</dbReference>
<dbReference type="GO" id="GO:0000149">
    <property type="term" value="F:SNARE binding"/>
    <property type="evidence" value="ECO:0007669"/>
    <property type="project" value="TreeGrafter"/>
</dbReference>
<evidence type="ECO:0000256" key="4">
    <source>
        <dbReference type="ARBA" id="ARBA00022692"/>
    </source>
</evidence>
<evidence type="ECO:0000256" key="5">
    <source>
        <dbReference type="ARBA" id="ARBA00022927"/>
    </source>
</evidence>
<proteinExistence type="inferred from homology"/>
<comment type="similarity">
    <text evidence="2">Belongs to the VTI1 family.</text>
</comment>
<reference evidence="12 13" key="1">
    <citation type="submission" date="2025-04" db="UniProtKB">
        <authorList>
            <consortium name="RefSeq"/>
        </authorList>
    </citation>
    <scope>IDENTIFICATION</scope>
</reference>
<dbReference type="GO" id="GO:1903076">
    <property type="term" value="P:regulation of protein localization to plasma membrane"/>
    <property type="evidence" value="ECO:0007669"/>
    <property type="project" value="TreeGrafter"/>
</dbReference>
<dbReference type="RefSeq" id="XP_024939967.1">
    <property type="nucleotide sequence ID" value="XM_025084199.1"/>
</dbReference>
<feature type="transmembrane region" description="Helical" evidence="10">
    <location>
        <begin position="90"/>
        <end position="111"/>
    </location>
</feature>
<dbReference type="SUPFAM" id="SSF58038">
    <property type="entry name" value="SNARE fusion complex"/>
    <property type="match status" value="1"/>
</dbReference>
<sequence>MDSGVDWDAEHRRTLLDGRVVLERTADSLARSQRVAAETEQLGTEVVTELGEQRETLLRAKRRLSQTDQELDKTQKILRTMSRKVLTNKFVLIVIIILELGILAATVYLRFFSKK</sequence>
<keyword evidence="8 10" id="KW-0472">Membrane</keyword>
<evidence type="ECO:0000256" key="2">
    <source>
        <dbReference type="ARBA" id="ARBA00006108"/>
    </source>
</evidence>
<evidence type="ECO:0000256" key="8">
    <source>
        <dbReference type="ARBA" id="ARBA00023136"/>
    </source>
</evidence>
<evidence type="ECO:0000256" key="1">
    <source>
        <dbReference type="ARBA" id="ARBA00004211"/>
    </source>
</evidence>
<dbReference type="GO" id="GO:0006896">
    <property type="term" value="P:Golgi to vacuole transport"/>
    <property type="evidence" value="ECO:0007669"/>
    <property type="project" value="TreeGrafter"/>
</dbReference>
<dbReference type="AlphaFoldDB" id="A0AAJ7W0X9"/>
<dbReference type="GO" id="GO:0031902">
    <property type="term" value="C:late endosome membrane"/>
    <property type="evidence" value="ECO:0007669"/>
    <property type="project" value="TreeGrafter"/>
</dbReference>
<keyword evidence="5" id="KW-0653">Protein transport</keyword>
<comment type="subcellular location">
    <subcellularLocation>
        <location evidence="1">Membrane</location>
        <topology evidence="1">Single-pass type IV membrane protein</topology>
    </subcellularLocation>
</comment>
<keyword evidence="6 10" id="KW-1133">Transmembrane helix</keyword>
<feature type="coiled-coil region" evidence="9">
    <location>
        <begin position="50"/>
        <end position="77"/>
    </location>
</feature>
<evidence type="ECO:0000313" key="14">
    <source>
        <dbReference type="RefSeq" id="XP_024939968.1"/>
    </source>
</evidence>
<dbReference type="GO" id="GO:0005794">
    <property type="term" value="C:Golgi apparatus"/>
    <property type="evidence" value="ECO:0007669"/>
    <property type="project" value="TreeGrafter"/>
</dbReference>
<gene>
    <name evidence="12 13 14" type="primary">LOC107267009</name>
</gene>
<dbReference type="Proteomes" id="UP000694920">
    <property type="component" value="Unplaced"/>
</dbReference>
<keyword evidence="3" id="KW-0813">Transport</keyword>
<accession>A0AAJ7W0X9</accession>
<evidence type="ECO:0000256" key="9">
    <source>
        <dbReference type="SAM" id="Coils"/>
    </source>
</evidence>
<keyword evidence="11" id="KW-1185">Reference proteome</keyword>
<dbReference type="GO" id="GO:0012507">
    <property type="term" value="C:ER to Golgi transport vesicle membrane"/>
    <property type="evidence" value="ECO:0007669"/>
    <property type="project" value="TreeGrafter"/>
</dbReference>
<dbReference type="GO" id="GO:0005484">
    <property type="term" value="F:SNAP receptor activity"/>
    <property type="evidence" value="ECO:0007669"/>
    <property type="project" value="TreeGrafter"/>
</dbReference>
<evidence type="ECO:0000256" key="7">
    <source>
        <dbReference type="ARBA" id="ARBA00023054"/>
    </source>
</evidence>
<dbReference type="RefSeq" id="XP_024939968.1">
    <property type="nucleotide sequence ID" value="XM_025084200.1"/>
</dbReference>
<evidence type="ECO:0000256" key="6">
    <source>
        <dbReference type="ARBA" id="ARBA00022989"/>
    </source>
</evidence>
<dbReference type="GO" id="GO:0006891">
    <property type="term" value="P:intra-Golgi vesicle-mediated transport"/>
    <property type="evidence" value="ECO:0007669"/>
    <property type="project" value="TreeGrafter"/>
</dbReference>
<protein>
    <submittedName>
        <fullName evidence="12 13">Vesicle transport through interaction with t-SNAREs homolog 1B isoform X2</fullName>
    </submittedName>
</protein>
<dbReference type="GO" id="GO:0048280">
    <property type="term" value="P:vesicle fusion with Golgi apparatus"/>
    <property type="evidence" value="ECO:0007669"/>
    <property type="project" value="TreeGrafter"/>
</dbReference>
<dbReference type="GO" id="GO:0016236">
    <property type="term" value="P:macroautophagy"/>
    <property type="evidence" value="ECO:0007669"/>
    <property type="project" value="TreeGrafter"/>
</dbReference>
<evidence type="ECO:0000256" key="10">
    <source>
        <dbReference type="SAM" id="Phobius"/>
    </source>
</evidence>
<dbReference type="RefSeq" id="XP_015593664.1">
    <property type="nucleotide sequence ID" value="XM_015738178.2"/>
</dbReference>